<dbReference type="Proteomes" id="UP000220768">
    <property type="component" value="Unassembled WGS sequence"/>
</dbReference>
<gene>
    <name evidence="1" type="ORF">CO666_03760</name>
</gene>
<dbReference type="AlphaFoldDB" id="A0A2A6JHK6"/>
<comment type="caution">
    <text evidence="1">The sequence shown here is derived from an EMBL/GenBank/DDBJ whole genome shotgun (WGS) entry which is preliminary data.</text>
</comment>
<name>A0A2A6JHK6_9HYPH</name>
<organism evidence="1 2">
    <name type="scientific">Rhizobium chutanense</name>
    <dbReference type="NCBI Taxonomy" id="2035448"/>
    <lineage>
        <taxon>Bacteria</taxon>
        <taxon>Pseudomonadati</taxon>
        <taxon>Pseudomonadota</taxon>
        <taxon>Alphaproteobacteria</taxon>
        <taxon>Hyphomicrobiales</taxon>
        <taxon>Rhizobiaceae</taxon>
        <taxon>Rhizobium/Agrobacterium group</taxon>
        <taxon>Rhizobium</taxon>
    </lineage>
</organism>
<sequence>MNRPISAPPAKRRPAETLRTAVDRVVSALGHLETVTHTVGEPSAHRKLMQAVRNLRATAVKQRNR</sequence>
<dbReference type="EMBL" id="NWSV01000002">
    <property type="protein sequence ID" value="PDT05731.1"/>
    <property type="molecule type" value="Genomic_DNA"/>
</dbReference>
<evidence type="ECO:0000313" key="1">
    <source>
        <dbReference type="EMBL" id="PDT05731.1"/>
    </source>
</evidence>
<evidence type="ECO:0000313" key="2">
    <source>
        <dbReference type="Proteomes" id="UP000220768"/>
    </source>
</evidence>
<proteinExistence type="predicted"/>
<reference evidence="1 2" key="1">
    <citation type="submission" date="2017-09" db="EMBL/GenBank/DDBJ databases">
        <title>Comparative genomics of rhizobia isolated from Phaseolus vulgaris in China.</title>
        <authorList>
            <person name="Tong W."/>
        </authorList>
    </citation>
    <scope>NUCLEOTIDE SEQUENCE [LARGE SCALE GENOMIC DNA]</scope>
    <source>
        <strain evidence="1 2">C5</strain>
    </source>
</reference>
<accession>A0A2A6JHK6</accession>
<keyword evidence="2" id="KW-1185">Reference proteome</keyword>
<protein>
    <submittedName>
        <fullName evidence="1">Uncharacterized protein</fullName>
    </submittedName>
</protein>